<dbReference type="GeneID" id="88174967"/>
<dbReference type="KEGG" id="asau:88174967"/>
<feature type="region of interest" description="Disordered" evidence="1">
    <location>
        <begin position="216"/>
        <end position="249"/>
    </location>
</feature>
<accession>A0AAX4HDK8</accession>
<reference evidence="2 3" key="1">
    <citation type="submission" date="2023-10" db="EMBL/GenBank/DDBJ databases">
        <title>Draft Genome Sequence of Candida saopaulonensis from a very Premature Infant with Sepsis.</title>
        <authorList>
            <person name="Ning Y."/>
            <person name="Dai R."/>
            <person name="Xiao M."/>
            <person name="Xu Y."/>
            <person name="Yan Q."/>
            <person name="Zhang L."/>
        </authorList>
    </citation>
    <scope>NUCLEOTIDE SEQUENCE [LARGE SCALE GENOMIC DNA]</scope>
    <source>
        <strain evidence="2 3">19XY460</strain>
    </source>
</reference>
<sequence>MLNPSTPRLSRRQGPSTPPTSTKKPGLQKLPVFRLPKDETHKQLETPALHGLRRVVDLAPPTQDAFPLLPQFTPHKSPHHRRRRVFPGELFNTDAVSVLLPNHAVSGSGRKTFGGGRLLKAPFQLACDELALLNENLAFEEDDDESNVDTGSDTEFCMDSFYGDSLMASPSRKPRAARRAVVLEPSPEVYPSTPQKQMITEEKAREWHLPEKKNDFLTEEDWAGPKNTLRNPFLSSSSSSSPSRKTRGQNMDLVNFDTHIELINHRTGERHVEELSPEQKQLRPRKIDFSAI</sequence>
<evidence type="ECO:0000313" key="2">
    <source>
        <dbReference type="EMBL" id="WPK26546.1"/>
    </source>
</evidence>
<protein>
    <submittedName>
        <fullName evidence="2">Uncharacterized protein</fullName>
    </submittedName>
</protein>
<name>A0AAX4HDK8_9ASCO</name>
<feature type="region of interest" description="Disordered" evidence="1">
    <location>
        <begin position="1"/>
        <end position="41"/>
    </location>
</feature>
<evidence type="ECO:0000256" key="1">
    <source>
        <dbReference type="SAM" id="MobiDB-lite"/>
    </source>
</evidence>
<keyword evidence="3" id="KW-1185">Reference proteome</keyword>
<evidence type="ECO:0000313" key="3">
    <source>
        <dbReference type="Proteomes" id="UP001338582"/>
    </source>
</evidence>
<organism evidence="2 3">
    <name type="scientific">Australozyma saopauloensis</name>
    <dbReference type="NCBI Taxonomy" id="291208"/>
    <lineage>
        <taxon>Eukaryota</taxon>
        <taxon>Fungi</taxon>
        <taxon>Dikarya</taxon>
        <taxon>Ascomycota</taxon>
        <taxon>Saccharomycotina</taxon>
        <taxon>Pichiomycetes</taxon>
        <taxon>Metschnikowiaceae</taxon>
        <taxon>Australozyma</taxon>
    </lineage>
</organism>
<dbReference type="AlphaFoldDB" id="A0AAX4HDK8"/>
<dbReference type="RefSeq" id="XP_062878927.1">
    <property type="nucleotide sequence ID" value="XM_063022857.1"/>
</dbReference>
<dbReference type="EMBL" id="CP138898">
    <property type="protein sequence ID" value="WPK26546.1"/>
    <property type="molecule type" value="Genomic_DNA"/>
</dbReference>
<proteinExistence type="predicted"/>
<gene>
    <name evidence="2" type="ORF">PUMCH_003904</name>
</gene>
<feature type="region of interest" description="Disordered" evidence="1">
    <location>
        <begin position="267"/>
        <end position="292"/>
    </location>
</feature>
<dbReference type="Proteomes" id="UP001338582">
    <property type="component" value="Chromosome 5"/>
</dbReference>